<protein>
    <submittedName>
        <fullName evidence="1">Uncharacterized protein</fullName>
    </submittedName>
</protein>
<organism evidence="1 2">
    <name type="scientific">Phlebia brevispora</name>
    <dbReference type="NCBI Taxonomy" id="194682"/>
    <lineage>
        <taxon>Eukaryota</taxon>
        <taxon>Fungi</taxon>
        <taxon>Dikarya</taxon>
        <taxon>Basidiomycota</taxon>
        <taxon>Agaricomycotina</taxon>
        <taxon>Agaricomycetes</taxon>
        <taxon>Polyporales</taxon>
        <taxon>Meruliaceae</taxon>
        <taxon>Phlebia</taxon>
    </lineage>
</organism>
<name>A0ACC1T541_9APHY</name>
<proteinExistence type="predicted"/>
<comment type="caution">
    <text evidence="1">The sequence shown here is derived from an EMBL/GenBank/DDBJ whole genome shotgun (WGS) entry which is preliminary data.</text>
</comment>
<keyword evidence="2" id="KW-1185">Reference proteome</keyword>
<evidence type="ECO:0000313" key="2">
    <source>
        <dbReference type="Proteomes" id="UP001148662"/>
    </source>
</evidence>
<gene>
    <name evidence="1" type="ORF">NM688_g3793</name>
</gene>
<dbReference type="Proteomes" id="UP001148662">
    <property type="component" value="Unassembled WGS sequence"/>
</dbReference>
<sequence>MISIRRFSCNTCHDIFTGVNLVQLHILVCHQDVPEIRSRIKTKYTRRNDRTNGMSGAGYTNTAMTLAGRARTRSLSACEDSMTGKESYIYLVDWQELIQQVASSPLQSIISCFNIRQRLVELLAKLECKEDAASRKALLQDDLKVACTLKDIISTDSGKDELLALRGAAAENVLNIVHLLISENNLWIADIVADFCEDTPSCTDLVTNLLSFRRKLIRLSVRLSQEAGCLPSSVYLSGVHLEQQRITGGACSDIYRGQYKDKTVALKTFRVFQSQTRQQRVKSVKMLYREILLLCYLLHPNISILLGVSQETFEGLRIPCLVSIWMPHGALPAYIEEKKPGRTDRLRLAVEVAEGLAYLHEAMVVHGDLHGNNVLIDENGHARLTDFGLSSFTDSSGGSSLSAFGAMKWMAPEILSPQTFKLEKVKHSCPSDMYSFGCIVWQIFSGTIPLHNMSIQEIIEKVPKGARPLRSSSPQPIPDEVWRIIDECWHNDRARRPSAVSASFGIQVYMSSLLRSLAKQSVRRRPSTSSLSGVRPRTSSFLEPRPRLRVSVRYLACSYPEANYVVPQRAFRPTNIVAQDNLQDHVMFYKDNGAQCGIACVDALQGRFQSLDDCNDPLPVVQEQGTITIHILWPGYLDWSYEFRPRTNTSARPVVTRSTLAQSLARCTQYFLKNAERDPQEMHIRDRWELGADGITLEDLELVGMQNLAEQDWQVHYRLKRRRLRPLA</sequence>
<evidence type="ECO:0000313" key="1">
    <source>
        <dbReference type="EMBL" id="KAJ3553107.1"/>
    </source>
</evidence>
<dbReference type="EMBL" id="JANHOG010000578">
    <property type="protein sequence ID" value="KAJ3553107.1"/>
    <property type="molecule type" value="Genomic_DNA"/>
</dbReference>
<accession>A0ACC1T541</accession>
<reference evidence="1" key="1">
    <citation type="submission" date="2022-07" db="EMBL/GenBank/DDBJ databases">
        <title>Genome Sequence of Phlebia brevispora.</title>
        <authorList>
            <person name="Buettner E."/>
        </authorList>
    </citation>
    <scope>NUCLEOTIDE SEQUENCE</scope>
    <source>
        <strain evidence="1">MPL23</strain>
    </source>
</reference>